<evidence type="ECO:0000313" key="4">
    <source>
        <dbReference type="EMBL" id="PYB77067.1"/>
    </source>
</evidence>
<feature type="domain" description="N-acetyltransferase" evidence="3">
    <location>
        <begin position="28"/>
        <end position="176"/>
    </location>
</feature>
<evidence type="ECO:0000259" key="3">
    <source>
        <dbReference type="PROSITE" id="PS51186"/>
    </source>
</evidence>
<dbReference type="InterPro" id="IPR050832">
    <property type="entry name" value="Bact_Acetyltransf"/>
</dbReference>
<proteinExistence type="predicted"/>
<dbReference type="InterPro" id="IPR000182">
    <property type="entry name" value="GNAT_dom"/>
</dbReference>
<dbReference type="Pfam" id="PF00583">
    <property type="entry name" value="Acetyltransf_1"/>
    <property type="match status" value="1"/>
</dbReference>
<evidence type="ECO:0000256" key="1">
    <source>
        <dbReference type="ARBA" id="ARBA00022679"/>
    </source>
</evidence>
<dbReference type="Gene3D" id="3.40.630.30">
    <property type="match status" value="1"/>
</dbReference>
<accession>A0ABX5NXI8</accession>
<dbReference type="CDD" id="cd04301">
    <property type="entry name" value="NAT_SF"/>
    <property type="match status" value="1"/>
</dbReference>
<sequence>MMIAPLCPALEHTRRRVRRQRPSMQITVTIEPPDQPAVATLLRQSDAIAARLYPGAFRQPLTPATLSRPGIALFVAREDHGQALGCAALLDLGDGTGELKRMIVDPDHAGQGVGRHLVTAILQSARARGFRSVLLEVGIRNVEARRLYESAGFRNRGPFGRYEPTPIATFMEADLTRRAI</sequence>
<dbReference type="EMBL" id="QJRY01000001">
    <property type="protein sequence ID" value="PYB77067.1"/>
    <property type="molecule type" value="Genomic_DNA"/>
</dbReference>
<dbReference type="SUPFAM" id="SSF55729">
    <property type="entry name" value="Acyl-CoA N-acyltransferases (Nat)"/>
    <property type="match status" value="1"/>
</dbReference>
<dbReference type="PANTHER" id="PTHR43877">
    <property type="entry name" value="AMINOALKYLPHOSPHONATE N-ACETYLTRANSFERASE-RELATED-RELATED"/>
    <property type="match status" value="1"/>
</dbReference>
<evidence type="ECO:0000256" key="2">
    <source>
        <dbReference type="ARBA" id="ARBA00023315"/>
    </source>
</evidence>
<protein>
    <submittedName>
        <fullName evidence="4">GNAT family N-acetyltransferase</fullName>
    </submittedName>
</protein>
<keyword evidence="5" id="KW-1185">Reference proteome</keyword>
<comment type="caution">
    <text evidence="4">The sequence shown here is derived from an EMBL/GenBank/DDBJ whole genome shotgun (WGS) entry which is preliminary data.</text>
</comment>
<reference evidence="4 5" key="1">
    <citation type="submission" date="2018-06" db="EMBL/GenBank/DDBJ databases">
        <title>Rhizobium wuzhouense sp. nov., isolated from roots of Oryza officinalis.</title>
        <authorList>
            <person name="Yuan T."/>
        </authorList>
    </citation>
    <scope>NUCLEOTIDE SEQUENCE [LARGE SCALE GENOMIC DNA]</scope>
    <source>
        <strain evidence="4 5">W44</strain>
    </source>
</reference>
<name>A0ABX5NXI8_9HYPH</name>
<keyword evidence="2" id="KW-0012">Acyltransferase</keyword>
<keyword evidence="1" id="KW-0808">Transferase</keyword>
<dbReference type="PROSITE" id="PS51186">
    <property type="entry name" value="GNAT"/>
    <property type="match status" value="1"/>
</dbReference>
<dbReference type="Proteomes" id="UP000247536">
    <property type="component" value="Unassembled WGS sequence"/>
</dbReference>
<evidence type="ECO:0000313" key="5">
    <source>
        <dbReference type="Proteomes" id="UP000247536"/>
    </source>
</evidence>
<dbReference type="PANTHER" id="PTHR43877:SF2">
    <property type="entry name" value="AMINOALKYLPHOSPHONATE N-ACETYLTRANSFERASE-RELATED"/>
    <property type="match status" value="1"/>
</dbReference>
<dbReference type="InterPro" id="IPR016181">
    <property type="entry name" value="Acyl_CoA_acyltransferase"/>
</dbReference>
<gene>
    <name evidence="4" type="ORF">DMY87_01385</name>
</gene>
<organism evidence="4 5">
    <name type="scientific">Rhizobium wuzhouense</name>
    <dbReference type="NCBI Taxonomy" id="1986026"/>
    <lineage>
        <taxon>Bacteria</taxon>
        <taxon>Pseudomonadati</taxon>
        <taxon>Pseudomonadota</taxon>
        <taxon>Alphaproteobacteria</taxon>
        <taxon>Hyphomicrobiales</taxon>
        <taxon>Rhizobiaceae</taxon>
        <taxon>Rhizobium/Agrobacterium group</taxon>
        <taxon>Rhizobium</taxon>
    </lineage>
</organism>